<evidence type="ECO:0000313" key="2">
    <source>
        <dbReference type="Proteomes" id="UP000029223"/>
    </source>
</evidence>
<name>A0ABQ0JRD8_9VIBR</name>
<reference evidence="2" key="1">
    <citation type="submission" date="2014-09" db="EMBL/GenBank/DDBJ databases">
        <title>Vibrio variabilis JCM 19239. (C206) whole genome shotgun sequence.</title>
        <authorList>
            <person name="Sawabe T."/>
            <person name="Meirelles P."/>
            <person name="Nakanishi M."/>
            <person name="Sayaka M."/>
            <person name="Hattori M."/>
            <person name="Ohkuma M."/>
        </authorList>
    </citation>
    <scope>NUCLEOTIDE SEQUENCE [LARGE SCALE GENOMIC DNA]</scope>
    <source>
        <strain evidence="2">JCM 19239</strain>
    </source>
</reference>
<protein>
    <submittedName>
        <fullName evidence="1">Uncharacterized protein</fullName>
    </submittedName>
</protein>
<keyword evidence="2" id="KW-1185">Reference proteome</keyword>
<comment type="caution">
    <text evidence="1">The sequence shown here is derived from an EMBL/GenBank/DDBJ whole genome shotgun (WGS) entry which is preliminary data.</text>
</comment>
<gene>
    <name evidence="1" type="ORF">JCM19239_6534</name>
</gene>
<sequence>MEFVCGTCRQFQRKRDNEKDLCTAWGNPTSMKREGCQFWMPKSGALFAGLSDEKEPKE</sequence>
<accession>A0ABQ0JRD8</accession>
<reference evidence="2" key="2">
    <citation type="submission" date="2014-09" db="EMBL/GenBank/DDBJ databases">
        <authorList>
            <consortium name="NBRP consortium"/>
            <person name="Sawabe T."/>
            <person name="Meirelles P."/>
            <person name="Nakanishi M."/>
            <person name="Sayaka M."/>
            <person name="Hattori M."/>
            <person name="Ohkuma M."/>
        </authorList>
    </citation>
    <scope>NUCLEOTIDE SEQUENCE [LARGE SCALE GENOMIC DNA]</scope>
    <source>
        <strain evidence="2">JCM 19239</strain>
    </source>
</reference>
<dbReference type="Proteomes" id="UP000029223">
    <property type="component" value="Unassembled WGS sequence"/>
</dbReference>
<organism evidence="1 2">
    <name type="scientific">Vibrio variabilis</name>
    <dbReference type="NCBI Taxonomy" id="990271"/>
    <lineage>
        <taxon>Bacteria</taxon>
        <taxon>Pseudomonadati</taxon>
        <taxon>Pseudomonadota</taxon>
        <taxon>Gammaproteobacteria</taxon>
        <taxon>Vibrionales</taxon>
        <taxon>Vibrionaceae</taxon>
        <taxon>Vibrio</taxon>
    </lineage>
</organism>
<proteinExistence type="predicted"/>
<evidence type="ECO:0000313" key="1">
    <source>
        <dbReference type="EMBL" id="GAL31315.1"/>
    </source>
</evidence>
<dbReference type="EMBL" id="BBMS01000149">
    <property type="protein sequence ID" value="GAL31315.1"/>
    <property type="molecule type" value="Genomic_DNA"/>
</dbReference>